<dbReference type="AlphaFoldDB" id="A0A382A1T7"/>
<keyword evidence="9" id="KW-0406">Ion transport</keyword>
<evidence type="ECO:0000256" key="4">
    <source>
        <dbReference type="ARBA" id="ARBA00022475"/>
    </source>
</evidence>
<dbReference type="InterPro" id="IPR001734">
    <property type="entry name" value="Na/solute_symporter"/>
</dbReference>
<evidence type="ECO:0000313" key="14">
    <source>
        <dbReference type="EMBL" id="SVA95047.1"/>
    </source>
</evidence>
<keyword evidence="8" id="KW-0915">Sodium</keyword>
<dbReference type="InterPro" id="IPR050277">
    <property type="entry name" value="Sodium:Solute_Symporter"/>
</dbReference>
<dbReference type="InterPro" id="IPR011851">
    <property type="entry name" value="Na/Pro_symporter"/>
</dbReference>
<comment type="subcellular location">
    <subcellularLocation>
        <location evidence="1">Cell membrane</location>
        <topology evidence="1">Multi-pass membrane protein</topology>
    </subcellularLocation>
</comment>
<feature type="transmembrane region" description="Helical" evidence="13">
    <location>
        <begin position="453"/>
        <end position="471"/>
    </location>
</feature>
<evidence type="ECO:0000256" key="5">
    <source>
        <dbReference type="ARBA" id="ARBA00022692"/>
    </source>
</evidence>
<feature type="transmembrane region" description="Helical" evidence="13">
    <location>
        <begin position="267"/>
        <end position="287"/>
    </location>
</feature>
<dbReference type="PROSITE" id="PS50283">
    <property type="entry name" value="NA_SOLUT_SYMP_3"/>
    <property type="match status" value="1"/>
</dbReference>
<evidence type="ECO:0000256" key="13">
    <source>
        <dbReference type="SAM" id="Phobius"/>
    </source>
</evidence>
<comment type="similarity">
    <text evidence="2">Belongs to the sodium:solute symporter (SSF) (TC 2.A.21) family.</text>
</comment>
<dbReference type="PANTHER" id="PTHR48086">
    <property type="entry name" value="SODIUM/PROLINE SYMPORTER-RELATED"/>
    <property type="match status" value="1"/>
</dbReference>
<keyword evidence="10 13" id="KW-0472">Membrane</keyword>
<feature type="transmembrane region" description="Helical" evidence="13">
    <location>
        <begin position="188"/>
        <end position="205"/>
    </location>
</feature>
<proteinExistence type="inferred from homology"/>
<reference evidence="14" key="1">
    <citation type="submission" date="2018-05" db="EMBL/GenBank/DDBJ databases">
        <authorList>
            <person name="Lanie J.A."/>
            <person name="Ng W.-L."/>
            <person name="Kazmierczak K.M."/>
            <person name="Andrzejewski T.M."/>
            <person name="Davidsen T.M."/>
            <person name="Wayne K.J."/>
            <person name="Tettelin H."/>
            <person name="Glass J.I."/>
            <person name="Rusch D."/>
            <person name="Podicherti R."/>
            <person name="Tsui H.-C.T."/>
            <person name="Winkler M.E."/>
        </authorList>
    </citation>
    <scope>NUCLEOTIDE SEQUENCE</scope>
</reference>
<evidence type="ECO:0000256" key="12">
    <source>
        <dbReference type="ARBA" id="ARBA00033708"/>
    </source>
</evidence>
<keyword evidence="7 13" id="KW-1133">Transmembrane helix</keyword>
<comment type="catalytic activity">
    <reaction evidence="12">
        <text>L-proline(in) + Na(+)(in) = L-proline(out) + Na(+)(out)</text>
        <dbReference type="Rhea" id="RHEA:28967"/>
        <dbReference type="ChEBI" id="CHEBI:29101"/>
        <dbReference type="ChEBI" id="CHEBI:60039"/>
    </reaction>
</comment>
<evidence type="ECO:0000256" key="10">
    <source>
        <dbReference type="ARBA" id="ARBA00023136"/>
    </source>
</evidence>
<gene>
    <name evidence="14" type="ORF">METZ01_LOCUS147901</name>
</gene>
<feature type="transmembrane region" description="Helical" evidence="13">
    <location>
        <begin position="326"/>
        <end position="354"/>
    </location>
</feature>
<feature type="transmembrane region" description="Helical" evidence="13">
    <location>
        <begin position="225"/>
        <end position="243"/>
    </location>
</feature>
<evidence type="ECO:0000256" key="3">
    <source>
        <dbReference type="ARBA" id="ARBA00022448"/>
    </source>
</evidence>
<evidence type="ECO:0008006" key="15">
    <source>
        <dbReference type="Google" id="ProtNLM"/>
    </source>
</evidence>
<feature type="transmembrane region" description="Helical" evidence="13">
    <location>
        <begin position="404"/>
        <end position="423"/>
    </location>
</feature>
<dbReference type="GO" id="GO:0005886">
    <property type="term" value="C:plasma membrane"/>
    <property type="evidence" value="ECO:0007669"/>
    <property type="project" value="UniProtKB-SubCell"/>
</dbReference>
<organism evidence="14">
    <name type="scientific">marine metagenome</name>
    <dbReference type="NCBI Taxonomy" id="408172"/>
    <lineage>
        <taxon>unclassified sequences</taxon>
        <taxon>metagenomes</taxon>
        <taxon>ecological metagenomes</taxon>
    </lineage>
</organism>
<dbReference type="CDD" id="cd11475">
    <property type="entry name" value="SLC5sbd_PutP"/>
    <property type="match status" value="1"/>
</dbReference>
<evidence type="ECO:0000256" key="9">
    <source>
        <dbReference type="ARBA" id="ARBA00023065"/>
    </source>
</evidence>
<keyword evidence="11" id="KW-0739">Sodium transport</keyword>
<keyword evidence="5 13" id="KW-0812">Transmembrane</keyword>
<sequence length="475" mass="51776">MDAITIGFIFYLVMILLVGFYASRITNNLMDFALGGQRLGPTVIAFSERASGESAWLILGLPGAALMVGLLEIWTVLGCISGIILSWLIVAYPLRLATEKYNVITLPEFFEKRFDDQSGVIRLLSSLIITFFFTFYVAAQFSGAGKVLNVTFGISQMQGMILGAVIIVFYTLMGGFLAVAWTDMIQGIIMIGTLVILPIVAWFELSTTGNNLNMDWSTLYGDKTVPAAIVAAISGLSWGLGYMGQPHLTARYMAIDKAENIKVSRRIAIAWAIPAFFGAMFIGLIGAELIDAGLLSYYGNTITSISQLSDPEKLMPIMAKNLLPTWIASIFICGAIAAMMSTADSQLLVSTTVLTEDITRKYFKPNTSESELLKIGRLLTIIIGVIAFYMAWHSKDLVFEMVSYAWGGLGSAFGPALVLSLWWKDICKEGVLAGLVCGTFFTVYPLFGDLVTPRLSAFLISGLAVIIISKLKKTR</sequence>
<accession>A0A382A1T7</accession>
<feature type="transmembrane region" description="Helical" evidence="13">
    <location>
        <begin position="6"/>
        <end position="23"/>
    </location>
</feature>
<evidence type="ECO:0000256" key="11">
    <source>
        <dbReference type="ARBA" id="ARBA00023201"/>
    </source>
</evidence>
<evidence type="ECO:0000256" key="6">
    <source>
        <dbReference type="ARBA" id="ARBA00022847"/>
    </source>
</evidence>
<feature type="transmembrane region" description="Helical" evidence="13">
    <location>
        <begin position="430"/>
        <end position="447"/>
    </location>
</feature>
<keyword evidence="3" id="KW-0813">Transport</keyword>
<feature type="transmembrane region" description="Helical" evidence="13">
    <location>
        <begin position="159"/>
        <end position="181"/>
    </location>
</feature>
<evidence type="ECO:0000256" key="7">
    <source>
        <dbReference type="ARBA" id="ARBA00022989"/>
    </source>
</evidence>
<dbReference type="InterPro" id="IPR038377">
    <property type="entry name" value="Na/Glc_symporter_sf"/>
</dbReference>
<dbReference type="GO" id="GO:0031402">
    <property type="term" value="F:sodium ion binding"/>
    <property type="evidence" value="ECO:0007669"/>
    <property type="project" value="InterPro"/>
</dbReference>
<evidence type="ECO:0000256" key="8">
    <source>
        <dbReference type="ARBA" id="ARBA00023053"/>
    </source>
</evidence>
<feature type="transmembrane region" description="Helical" evidence="13">
    <location>
        <begin position="119"/>
        <end position="139"/>
    </location>
</feature>
<keyword evidence="6" id="KW-0769">Symport</keyword>
<dbReference type="EMBL" id="UINC01023423">
    <property type="protein sequence ID" value="SVA95047.1"/>
    <property type="molecule type" value="Genomic_DNA"/>
</dbReference>
<keyword evidence="4" id="KW-1003">Cell membrane</keyword>
<dbReference type="Gene3D" id="1.20.1730.10">
    <property type="entry name" value="Sodium/glucose cotransporter"/>
    <property type="match status" value="1"/>
</dbReference>
<feature type="transmembrane region" description="Helical" evidence="13">
    <location>
        <begin position="375"/>
        <end position="392"/>
    </location>
</feature>
<dbReference type="NCBIfam" id="TIGR00813">
    <property type="entry name" value="sss"/>
    <property type="match status" value="1"/>
</dbReference>
<dbReference type="Pfam" id="PF00474">
    <property type="entry name" value="SSF"/>
    <property type="match status" value="1"/>
</dbReference>
<feature type="transmembrane region" description="Helical" evidence="13">
    <location>
        <begin position="80"/>
        <end position="98"/>
    </location>
</feature>
<evidence type="ECO:0000256" key="2">
    <source>
        <dbReference type="ARBA" id="ARBA00006434"/>
    </source>
</evidence>
<name>A0A382A1T7_9ZZZZ</name>
<dbReference type="GO" id="GO:0005298">
    <property type="term" value="F:proline:sodium symporter activity"/>
    <property type="evidence" value="ECO:0007669"/>
    <property type="project" value="InterPro"/>
</dbReference>
<dbReference type="GO" id="GO:0015824">
    <property type="term" value="P:proline transport"/>
    <property type="evidence" value="ECO:0007669"/>
    <property type="project" value="InterPro"/>
</dbReference>
<dbReference type="PANTHER" id="PTHR48086:SF3">
    <property type="entry name" value="SODIUM_PROLINE SYMPORTER"/>
    <property type="match status" value="1"/>
</dbReference>
<evidence type="ECO:0000256" key="1">
    <source>
        <dbReference type="ARBA" id="ARBA00004651"/>
    </source>
</evidence>
<protein>
    <recommendedName>
        <fullName evidence="15">Sodium/proline symporter</fullName>
    </recommendedName>
</protein>